<accession>A0AC58TXJ8</accession>
<reference evidence="2" key="2">
    <citation type="submission" date="2025-08" db="UniProtKB">
        <authorList>
            <consortium name="RefSeq"/>
        </authorList>
    </citation>
    <scope>IDENTIFICATION</scope>
    <source>
        <tissue evidence="2">Leaf</tissue>
    </source>
</reference>
<dbReference type="RefSeq" id="XP_075101884.1">
    <property type="nucleotide sequence ID" value="XM_075245783.1"/>
</dbReference>
<proteinExistence type="predicted"/>
<gene>
    <name evidence="2" type="primary">LOC142177307</name>
</gene>
<evidence type="ECO:0000313" key="2">
    <source>
        <dbReference type="RefSeq" id="XP_075101884.1"/>
    </source>
</evidence>
<evidence type="ECO:0000313" key="1">
    <source>
        <dbReference type="Proteomes" id="UP000790787"/>
    </source>
</evidence>
<reference evidence="1" key="1">
    <citation type="journal article" date="2014" name="Nat. Commun.">
        <title>The tobacco genome sequence and its comparison with those of tomato and potato.</title>
        <authorList>
            <person name="Sierro N."/>
            <person name="Battey J.N."/>
            <person name="Ouadi S."/>
            <person name="Bakaher N."/>
            <person name="Bovet L."/>
            <person name="Willig A."/>
            <person name="Goepfert S."/>
            <person name="Peitsch M.C."/>
            <person name="Ivanov N.V."/>
        </authorList>
    </citation>
    <scope>NUCLEOTIDE SEQUENCE [LARGE SCALE GENOMIC DNA]</scope>
</reference>
<dbReference type="Proteomes" id="UP000790787">
    <property type="component" value="Chromosome 3"/>
</dbReference>
<protein>
    <submittedName>
        <fullName evidence="2">Uncharacterized protein LOC142177307</fullName>
    </submittedName>
</protein>
<organism evidence="1 2">
    <name type="scientific">Nicotiana tabacum</name>
    <name type="common">Common tobacco</name>
    <dbReference type="NCBI Taxonomy" id="4097"/>
    <lineage>
        <taxon>Eukaryota</taxon>
        <taxon>Viridiplantae</taxon>
        <taxon>Streptophyta</taxon>
        <taxon>Embryophyta</taxon>
        <taxon>Tracheophyta</taxon>
        <taxon>Spermatophyta</taxon>
        <taxon>Magnoliopsida</taxon>
        <taxon>eudicotyledons</taxon>
        <taxon>Gunneridae</taxon>
        <taxon>Pentapetalae</taxon>
        <taxon>asterids</taxon>
        <taxon>lamiids</taxon>
        <taxon>Solanales</taxon>
        <taxon>Solanaceae</taxon>
        <taxon>Nicotianoideae</taxon>
        <taxon>Nicotianeae</taxon>
        <taxon>Nicotiana</taxon>
    </lineage>
</organism>
<name>A0AC58TXJ8_TOBAC</name>
<sequence length="381" mass="44735">MNNNAIITLVEHRVKNQKENAMIKKLAPGWEWISNSSINHKSRIWLMWDPRIYTFEPVEIEEQLIHGQVRVIAKAVMFGFSAIYGLYTVKDRLKLWDKMRQIHSIQQGPWLAMGDYNSVVHPQDRLCGTEVQDMETKDFKEYMRDTGMNELQYVGRNYTWTNNHTYNRIDRGLVNTTWTMTMPNVKVQVLEPMVSDHSPLKLEICQEQGKKNRPFKFFNCIADHPQFMQHIEEAWKDRSTNGRMQTHYKGVDGKIKEIRRELQGIQEEMSSKLQNKELIDKEKELKGELEKWGKIEESIYMQKSRVQWNHLNGIQSLTNEVGTQLMMEEDIEAEILGYYKKLLGSRADNISAINPNTMKQGTTLNRDQQVQLIKPVSKEEV</sequence>
<keyword evidence="1" id="KW-1185">Reference proteome</keyword>